<dbReference type="Proteomes" id="UP000237673">
    <property type="component" value="Chromosome"/>
</dbReference>
<organism evidence="2 3">
    <name type="scientific">Mixta calida</name>
    <dbReference type="NCBI Taxonomy" id="665913"/>
    <lineage>
        <taxon>Bacteria</taxon>
        <taxon>Pseudomonadati</taxon>
        <taxon>Pseudomonadota</taxon>
        <taxon>Gammaproteobacteria</taxon>
        <taxon>Enterobacterales</taxon>
        <taxon>Erwiniaceae</taxon>
        <taxon>Mixta</taxon>
    </lineage>
</organism>
<feature type="transmembrane region" description="Helical" evidence="1">
    <location>
        <begin position="77"/>
        <end position="97"/>
    </location>
</feature>
<protein>
    <submittedName>
        <fullName evidence="2">Uncharacterized protein</fullName>
    </submittedName>
</protein>
<keyword evidence="1" id="KW-0812">Transmembrane</keyword>
<evidence type="ECO:0000256" key="1">
    <source>
        <dbReference type="SAM" id="Phobius"/>
    </source>
</evidence>
<accession>A0ABN5HDU6</accession>
<keyword evidence="3" id="KW-1185">Reference proteome</keyword>
<name>A0ABN5HDU6_9GAMM</name>
<proteinExistence type="predicted"/>
<dbReference type="EMBL" id="CP026378">
    <property type="protein sequence ID" value="AUY26802.1"/>
    <property type="molecule type" value="Genomic_DNA"/>
</dbReference>
<keyword evidence="1" id="KW-0472">Membrane</keyword>
<reference evidence="2 3" key="1">
    <citation type="submission" date="2018-01" db="EMBL/GenBank/DDBJ databases">
        <title>Complete and assembled Genome of Pantoea calida DSM22759T.</title>
        <authorList>
            <person name="Stevens M.J.A."/>
            <person name="Zurfluh K."/>
            <person name="Stephan R."/>
        </authorList>
    </citation>
    <scope>NUCLEOTIDE SEQUENCE [LARGE SCALE GENOMIC DNA]</scope>
    <source>
        <strain evidence="2 3">DSM 22759</strain>
    </source>
</reference>
<keyword evidence="1" id="KW-1133">Transmembrane helix</keyword>
<gene>
    <name evidence="2" type="ORF">C2E16_19130</name>
</gene>
<evidence type="ECO:0000313" key="3">
    <source>
        <dbReference type="Proteomes" id="UP000237673"/>
    </source>
</evidence>
<sequence>MQAAPETARLSGKHHFKAARRPARFSCHDLHIPAQTDRAFQNLSLTNDAELPAQHVRLFRLDIADSFARLSHQEQAMYFRAGFMHVLFAPFIHIPIIKRLKIRRLQPTRGECRFICARRIHYVK</sequence>
<evidence type="ECO:0000313" key="2">
    <source>
        <dbReference type="EMBL" id="AUY26802.1"/>
    </source>
</evidence>